<dbReference type="PANTHER" id="PTHR30213:SF0">
    <property type="entry name" value="UPF0761 MEMBRANE PROTEIN YIHY"/>
    <property type="match status" value="1"/>
</dbReference>
<dbReference type="EMBL" id="CP128986">
    <property type="protein sequence ID" value="WOC14372.1"/>
    <property type="molecule type" value="Genomic_DNA"/>
</dbReference>
<feature type="transmembrane region" description="Helical" evidence="7">
    <location>
        <begin position="270"/>
        <end position="289"/>
    </location>
</feature>
<proteinExistence type="predicted"/>
<evidence type="ECO:0000256" key="1">
    <source>
        <dbReference type="ARBA" id="ARBA00004651"/>
    </source>
</evidence>
<dbReference type="Pfam" id="PF03631">
    <property type="entry name" value="Virul_fac_BrkB"/>
    <property type="match status" value="1"/>
</dbReference>
<feature type="transmembrane region" description="Helical" evidence="7">
    <location>
        <begin position="191"/>
        <end position="218"/>
    </location>
</feature>
<feature type="compositionally biased region" description="Basic and acidic residues" evidence="6">
    <location>
        <begin position="42"/>
        <end position="51"/>
    </location>
</feature>
<keyword evidence="4 7" id="KW-1133">Transmembrane helix</keyword>
<feature type="transmembrane region" description="Helical" evidence="7">
    <location>
        <begin position="301"/>
        <end position="323"/>
    </location>
</feature>
<reference evidence="8" key="1">
    <citation type="submission" date="2023-06" db="EMBL/GenBank/DDBJ databases">
        <title>Gordonia sp. nov. and Pseudochrobactrum sp. nov., two species isolated from the burying beetle Nicrophorus vespilloides.</title>
        <authorList>
            <person name="Poehlein A."/>
            <person name="Guzman J."/>
            <person name="Daniel R."/>
            <person name="Vilcinskas A."/>
        </authorList>
    </citation>
    <scope>NUCLEOTIDE SEQUENCE</scope>
    <source>
        <strain evidence="8">MP11Mi</strain>
    </source>
</reference>
<keyword evidence="5 7" id="KW-0472">Membrane</keyword>
<keyword evidence="3 7" id="KW-0812">Transmembrane</keyword>
<accession>A0AA97CZG1</accession>
<dbReference type="InterPro" id="IPR017039">
    <property type="entry name" value="Virul_fac_BrkB"/>
</dbReference>
<feature type="region of interest" description="Disordered" evidence="6">
    <location>
        <begin position="19"/>
        <end position="51"/>
    </location>
</feature>
<dbReference type="GO" id="GO:0005886">
    <property type="term" value="C:plasma membrane"/>
    <property type="evidence" value="ECO:0007669"/>
    <property type="project" value="UniProtKB-SubCell"/>
</dbReference>
<dbReference type="AlphaFoldDB" id="A0AA97CZG1"/>
<evidence type="ECO:0000256" key="2">
    <source>
        <dbReference type="ARBA" id="ARBA00022475"/>
    </source>
</evidence>
<comment type="subcellular location">
    <subcellularLocation>
        <location evidence="1">Cell membrane</location>
        <topology evidence="1">Multi-pass membrane protein</topology>
    </subcellularLocation>
</comment>
<feature type="transmembrane region" description="Helical" evidence="7">
    <location>
        <begin position="238"/>
        <end position="258"/>
    </location>
</feature>
<sequence length="369" mass="40941">MIDHAPVIGHAGLISTHGTPYNHDAAEPPVEGSAASTSPTPDFEHDDREPRRPILKNLPRLAWRTTVKCYEDSIIGWAAQAAFWQALSLPPLILGVLGSIGYIAGWFGPDTIDVISQRIMSFAERTFSDQVVTDLIEPTVDNVLSRGRVTVMSVSFVLSLWAGSSAMSCFVSSIVHAHDQHQVRNPVWQRIFALIIYLFFLVMAILVLPLVALGPTYLQNVLPQSWGPAVNDLIDWAYFPFVGVLLIGALSALYRFALPHPPPRLRLVPGAVLAGVGFWLASYILRWYLTTLARTGYTYGALATPIAFLLFTYFLGFAIVLGAEFNAACQEFWPSRQNSPVMRHWVTTQTTELTDTLRNRAITRRGPHE</sequence>
<evidence type="ECO:0000256" key="5">
    <source>
        <dbReference type="ARBA" id="ARBA00023136"/>
    </source>
</evidence>
<dbReference type="PANTHER" id="PTHR30213">
    <property type="entry name" value="INNER MEMBRANE PROTEIN YHJD"/>
    <property type="match status" value="1"/>
</dbReference>
<evidence type="ECO:0000313" key="8">
    <source>
        <dbReference type="EMBL" id="WOC14372.1"/>
    </source>
</evidence>
<gene>
    <name evidence="8" type="ORF">MP11Mi_34940</name>
</gene>
<organism evidence="8">
    <name type="scientific">Gordonia sp. MP11Mi</name>
    <dbReference type="NCBI Taxonomy" id="3022769"/>
    <lineage>
        <taxon>Bacteria</taxon>
        <taxon>Bacillati</taxon>
        <taxon>Actinomycetota</taxon>
        <taxon>Actinomycetes</taxon>
        <taxon>Mycobacteriales</taxon>
        <taxon>Gordoniaceae</taxon>
        <taxon>Gordonia</taxon>
    </lineage>
</organism>
<evidence type="ECO:0000256" key="7">
    <source>
        <dbReference type="SAM" id="Phobius"/>
    </source>
</evidence>
<evidence type="ECO:0000256" key="6">
    <source>
        <dbReference type="SAM" id="MobiDB-lite"/>
    </source>
</evidence>
<evidence type="ECO:0000256" key="3">
    <source>
        <dbReference type="ARBA" id="ARBA00022692"/>
    </source>
</evidence>
<dbReference type="RefSeq" id="WP_420040118.1">
    <property type="nucleotide sequence ID" value="NZ_CP128986.1"/>
</dbReference>
<evidence type="ECO:0008006" key="9">
    <source>
        <dbReference type="Google" id="ProtNLM"/>
    </source>
</evidence>
<feature type="transmembrane region" description="Helical" evidence="7">
    <location>
        <begin position="149"/>
        <end position="171"/>
    </location>
</feature>
<keyword evidence="2" id="KW-1003">Cell membrane</keyword>
<evidence type="ECO:0000256" key="4">
    <source>
        <dbReference type="ARBA" id="ARBA00022989"/>
    </source>
</evidence>
<protein>
    <recommendedName>
        <fullName evidence="9">YihY/virulence factor BrkB family protein</fullName>
    </recommendedName>
</protein>
<name>A0AA97CZG1_9ACTN</name>